<feature type="domain" description="FAD-binding PCMH-type" evidence="3">
    <location>
        <begin position="58"/>
        <end position="244"/>
    </location>
</feature>
<dbReference type="PROSITE" id="PS51387">
    <property type="entry name" value="FAD_PCMH"/>
    <property type="match status" value="1"/>
</dbReference>
<dbReference type="SUPFAM" id="SSF55103">
    <property type="entry name" value="FAD-linked oxidases, C-terminal domain"/>
    <property type="match status" value="1"/>
</dbReference>
<evidence type="ECO:0000259" key="3">
    <source>
        <dbReference type="PROSITE" id="PS51387"/>
    </source>
</evidence>
<reference evidence="4 5" key="1">
    <citation type="submission" date="2016-05" db="EMBL/GenBank/DDBJ databases">
        <title>A degradative enzymes factory behind the ericoid mycorrhizal symbiosis.</title>
        <authorList>
            <consortium name="DOE Joint Genome Institute"/>
            <person name="Martino E."/>
            <person name="Morin E."/>
            <person name="Grelet G."/>
            <person name="Kuo A."/>
            <person name="Kohler A."/>
            <person name="Daghino S."/>
            <person name="Barry K."/>
            <person name="Choi C."/>
            <person name="Cichocki N."/>
            <person name="Clum A."/>
            <person name="Copeland A."/>
            <person name="Hainaut M."/>
            <person name="Haridas S."/>
            <person name="Labutti K."/>
            <person name="Lindquist E."/>
            <person name="Lipzen A."/>
            <person name="Khouja H.-R."/>
            <person name="Murat C."/>
            <person name="Ohm R."/>
            <person name="Olson A."/>
            <person name="Spatafora J."/>
            <person name="Veneault-Fourrey C."/>
            <person name="Henrissat B."/>
            <person name="Grigoriev I."/>
            <person name="Martin F."/>
            <person name="Perotto S."/>
        </authorList>
    </citation>
    <scope>NUCLEOTIDE SEQUENCE [LARGE SCALE GENOMIC DNA]</scope>
    <source>
        <strain evidence="4 5">UAMH 7357</strain>
    </source>
</reference>
<dbReference type="GO" id="GO:0008720">
    <property type="term" value="F:D-lactate dehydrogenase (NAD+) activity"/>
    <property type="evidence" value="ECO:0007669"/>
    <property type="project" value="TreeGrafter"/>
</dbReference>
<dbReference type="PANTHER" id="PTHR11748:SF114">
    <property type="entry name" value="ARYL-ALCOHOL OXIDASE VANILLYL-ALCOHOL OXIDASE (AFU_ORTHOLOGUE AFUA_3G09500)-RELATED"/>
    <property type="match status" value="1"/>
</dbReference>
<dbReference type="GO" id="GO:0071949">
    <property type="term" value="F:FAD binding"/>
    <property type="evidence" value="ECO:0007669"/>
    <property type="project" value="InterPro"/>
</dbReference>
<evidence type="ECO:0000313" key="4">
    <source>
        <dbReference type="EMBL" id="PMD22402.1"/>
    </source>
</evidence>
<dbReference type="STRING" id="1745343.A0A2J6Q837"/>
<dbReference type="SUPFAM" id="SSF56176">
    <property type="entry name" value="FAD-binding/transporter-associated domain-like"/>
    <property type="match status" value="1"/>
</dbReference>
<gene>
    <name evidence="4" type="ORF">NA56DRAFT_678908</name>
</gene>
<keyword evidence="5" id="KW-1185">Reference proteome</keyword>
<dbReference type="InterPro" id="IPR006094">
    <property type="entry name" value="Oxid_FAD_bind_N"/>
</dbReference>
<dbReference type="InterPro" id="IPR016166">
    <property type="entry name" value="FAD-bd_PCMH"/>
</dbReference>
<dbReference type="Gene3D" id="3.30.43.10">
    <property type="entry name" value="Uridine Diphospho-n-acetylenolpyruvylglucosamine Reductase, domain 2"/>
    <property type="match status" value="1"/>
</dbReference>
<dbReference type="PANTHER" id="PTHR11748">
    <property type="entry name" value="D-LACTATE DEHYDROGENASE"/>
    <property type="match status" value="1"/>
</dbReference>
<evidence type="ECO:0000313" key="5">
    <source>
        <dbReference type="Proteomes" id="UP000235672"/>
    </source>
</evidence>
<accession>A0A2J6Q837</accession>
<dbReference type="Gene3D" id="3.30.465.10">
    <property type="match status" value="1"/>
</dbReference>
<dbReference type="Gene3D" id="3.40.462.10">
    <property type="entry name" value="FAD-linked oxidases, C-terminal domain"/>
    <property type="match status" value="1"/>
</dbReference>
<dbReference type="InterPro" id="IPR016164">
    <property type="entry name" value="FAD-linked_Oxase-like_C"/>
</dbReference>
<keyword evidence="1" id="KW-0285">Flavoprotein</keyword>
<name>A0A2J6Q837_9HELO</name>
<proteinExistence type="predicted"/>
<organism evidence="4 5">
    <name type="scientific">Hyaloscypha hepaticicola</name>
    <dbReference type="NCBI Taxonomy" id="2082293"/>
    <lineage>
        <taxon>Eukaryota</taxon>
        <taxon>Fungi</taxon>
        <taxon>Dikarya</taxon>
        <taxon>Ascomycota</taxon>
        <taxon>Pezizomycotina</taxon>
        <taxon>Leotiomycetes</taxon>
        <taxon>Helotiales</taxon>
        <taxon>Hyaloscyphaceae</taxon>
        <taxon>Hyaloscypha</taxon>
    </lineage>
</organism>
<evidence type="ECO:0000256" key="2">
    <source>
        <dbReference type="ARBA" id="ARBA00022827"/>
    </source>
</evidence>
<dbReference type="Proteomes" id="UP000235672">
    <property type="component" value="Unassembled WGS sequence"/>
</dbReference>
<dbReference type="GO" id="GO:1903457">
    <property type="term" value="P:lactate catabolic process"/>
    <property type="evidence" value="ECO:0007669"/>
    <property type="project" value="TreeGrafter"/>
</dbReference>
<dbReference type="InterPro" id="IPR036318">
    <property type="entry name" value="FAD-bd_PCMH-like_sf"/>
</dbReference>
<dbReference type="EMBL" id="KZ613478">
    <property type="protein sequence ID" value="PMD22402.1"/>
    <property type="molecule type" value="Genomic_DNA"/>
</dbReference>
<protein>
    <submittedName>
        <fullName evidence="4">Vanillyl alcohol oxidase</fullName>
    </submittedName>
</protein>
<dbReference type="GO" id="GO:0004458">
    <property type="term" value="F:D-lactate dehydrogenase (cytochrome) activity"/>
    <property type="evidence" value="ECO:0007669"/>
    <property type="project" value="TreeGrafter"/>
</dbReference>
<sequence>MAHILPPGIDNATFQNILNELSEIVGEANVSRDGLSGSLEGPHGQHTYGDAYVLQPANGRDPSAAVRPRLVSEVQDIVRLANKYKFPLWTVSRGKNLGYGGTAPIVRGSVVLDLHRMNKIIEVNEEYAYAIVEPGVSFFDLYNYVQEKRLNLWPSVPAIGWGSVLGNTLERGFGYTPNGEHSQQQCGMEVVLPNGEIVRAGMGAMEGSKTFALFKGGFGPSIDGLFYQSNLGIVTQLGLHLTPAPEHYMTCEVSVSREEDLPFLVSTISDLMRRNIIQNSPSISNVLRQCFFSRDPKVLEIISPHFGNTCIPETVLAKAQKQMGCGFWKAQFALYGTVEIVRASWSAIERNFSRLSGTVLWKKEATNRAGDFLTTMDVGPEEIPHTGIPTLEPLKLLEYRGPGGGHTCFSPILPPSGRELYAWYLTAKQRTIDAGFDFFADFHVYARYVIAIELVVFAPAEGQRCGDLYRNLLEDAVQQGYSEYRTHIDYMDAIASHFDFNKGALRKYVQVLKDTFDPNGVISPGKSGIWNSSVSDRA</sequence>
<dbReference type="InterPro" id="IPR016171">
    <property type="entry name" value="Vanillyl_alc_oxidase_C-sub2"/>
</dbReference>
<dbReference type="InterPro" id="IPR016170">
    <property type="entry name" value="Cytok_DH_C_sf"/>
</dbReference>
<dbReference type="InterPro" id="IPR016167">
    <property type="entry name" value="FAD-bd_PCMH_sub1"/>
</dbReference>
<dbReference type="AlphaFoldDB" id="A0A2J6Q837"/>
<dbReference type="Gene3D" id="1.10.45.10">
    <property type="entry name" value="Vanillyl-alcohol Oxidase, Chain A, domain 4"/>
    <property type="match status" value="1"/>
</dbReference>
<dbReference type="GO" id="GO:0005739">
    <property type="term" value="C:mitochondrion"/>
    <property type="evidence" value="ECO:0007669"/>
    <property type="project" value="TreeGrafter"/>
</dbReference>
<evidence type="ECO:0000256" key="1">
    <source>
        <dbReference type="ARBA" id="ARBA00022630"/>
    </source>
</evidence>
<keyword evidence="2" id="KW-0274">FAD</keyword>
<dbReference type="OrthoDB" id="5332616at2759"/>
<dbReference type="Pfam" id="PF01565">
    <property type="entry name" value="FAD_binding_4"/>
    <property type="match status" value="1"/>
</dbReference>
<dbReference type="InterPro" id="IPR016169">
    <property type="entry name" value="FAD-bd_PCMH_sub2"/>
</dbReference>